<dbReference type="EMBL" id="JAUKUA010000002">
    <property type="protein sequence ID" value="KAK0724848.1"/>
    <property type="molecule type" value="Genomic_DNA"/>
</dbReference>
<dbReference type="Proteomes" id="UP001172102">
    <property type="component" value="Unassembled WGS sequence"/>
</dbReference>
<name>A0AA40E725_9PEZI</name>
<keyword evidence="2" id="KW-1185">Reference proteome</keyword>
<organism evidence="1 2">
    <name type="scientific">Lasiosphaeris hirsuta</name>
    <dbReference type="NCBI Taxonomy" id="260670"/>
    <lineage>
        <taxon>Eukaryota</taxon>
        <taxon>Fungi</taxon>
        <taxon>Dikarya</taxon>
        <taxon>Ascomycota</taxon>
        <taxon>Pezizomycotina</taxon>
        <taxon>Sordariomycetes</taxon>
        <taxon>Sordariomycetidae</taxon>
        <taxon>Sordariales</taxon>
        <taxon>Lasiosphaeriaceae</taxon>
        <taxon>Lasiosphaeris</taxon>
    </lineage>
</organism>
<evidence type="ECO:0000313" key="2">
    <source>
        <dbReference type="Proteomes" id="UP001172102"/>
    </source>
</evidence>
<sequence>MPNATECVYAGRCFSPVPCSLLACSRTRAYRAAFTSLQLRSWAAVKLSNISCPLQVESHCTAHTRYSRSKGQRRDVYARIKGLALPLEREGRGLANTLLLIQDDVFSWPNHATCPHTCILLLFSCASFPCLCSSEALSTHATACVMNSCMVKHSLSTKNITLHLCSVEPKHNSRTEVVYAVFIGLTDITVFPRLLARLLTKAYFWWDDLFNLFGLCHNHESCPAQDHQPIHPGGEPYKSVAMVHLIPESSNQKLTRL</sequence>
<accession>A0AA40E725</accession>
<gene>
    <name evidence="1" type="ORF">B0H67DRAFT_117258</name>
</gene>
<dbReference type="AlphaFoldDB" id="A0AA40E725"/>
<protein>
    <submittedName>
        <fullName evidence="1">Uncharacterized protein</fullName>
    </submittedName>
</protein>
<comment type="caution">
    <text evidence="1">The sequence shown here is derived from an EMBL/GenBank/DDBJ whole genome shotgun (WGS) entry which is preliminary data.</text>
</comment>
<evidence type="ECO:0000313" key="1">
    <source>
        <dbReference type="EMBL" id="KAK0724848.1"/>
    </source>
</evidence>
<reference evidence="1" key="1">
    <citation type="submission" date="2023-06" db="EMBL/GenBank/DDBJ databases">
        <title>Genome-scale phylogeny and comparative genomics of the fungal order Sordariales.</title>
        <authorList>
            <consortium name="Lawrence Berkeley National Laboratory"/>
            <person name="Hensen N."/>
            <person name="Bonometti L."/>
            <person name="Westerberg I."/>
            <person name="Brannstrom I.O."/>
            <person name="Guillou S."/>
            <person name="Cros-Aarteil S."/>
            <person name="Calhoun S."/>
            <person name="Haridas S."/>
            <person name="Kuo A."/>
            <person name="Mondo S."/>
            <person name="Pangilinan J."/>
            <person name="Riley R."/>
            <person name="Labutti K."/>
            <person name="Andreopoulos B."/>
            <person name="Lipzen A."/>
            <person name="Chen C."/>
            <person name="Yanf M."/>
            <person name="Daum C."/>
            <person name="Ng V."/>
            <person name="Clum A."/>
            <person name="Steindorff A."/>
            <person name="Ohm R."/>
            <person name="Martin F."/>
            <person name="Silar P."/>
            <person name="Natvig D."/>
            <person name="Lalanne C."/>
            <person name="Gautier V."/>
            <person name="Ament-Velasquez S.L."/>
            <person name="Kruys A."/>
            <person name="Hutchinson M.I."/>
            <person name="Powell A.J."/>
            <person name="Barry K."/>
            <person name="Miller A.N."/>
            <person name="Grigoriev I.V."/>
            <person name="Debuchy R."/>
            <person name="Gladieux P."/>
            <person name="Thoren M.H."/>
            <person name="Johannesson H."/>
        </authorList>
    </citation>
    <scope>NUCLEOTIDE SEQUENCE</scope>
    <source>
        <strain evidence="1">SMH4607-1</strain>
    </source>
</reference>
<proteinExistence type="predicted"/>